<comment type="similarity">
    <text evidence="2">Belongs to the isochorismatase family.</text>
</comment>
<dbReference type="PANTHER" id="PTHR43540:SF3">
    <property type="entry name" value="ENTEROBACTIN SYNTHASE COMPONENT B"/>
    <property type="match status" value="1"/>
</dbReference>
<dbReference type="FunFam" id="1.10.1200.10:FF:000021">
    <property type="entry name" value="Isochorismatase"/>
    <property type="match status" value="1"/>
</dbReference>
<dbReference type="InterPro" id="IPR036736">
    <property type="entry name" value="ACP-like_sf"/>
</dbReference>
<evidence type="ECO:0000256" key="6">
    <source>
        <dbReference type="ARBA" id="ARBA00022801"/>
    </source>
</evidence>
<dbReference type="PANTHER" id="PTHR43540">
    <property type="entry name" value="PEROXYUREIDOACRYLATE/UREIDOACRYLATE AMIDOHYDROLASE-RELATED"/>
    <property type="match status" value="1"/>
</dbReference>
<keyword evidence="5 8" id="KW-0597">Phosphoprotein</keyword>
<dbReference type="Gene3D" id="1.10.1200.10">
    <property type="entry name" value="ACP-like"/>
    <property type="match status" value="1"/>
</dbReference>
<dbReference type="EC" id="3.3.2.1" evidence="3"/>
<dbReference type="InterPro" id="IPR009081">
    <property type="entry name" value="PP-bd_ACP"/>
</dbReference>
<dbReference type="SUPFAM" id="SSF47336">
    <property type="entry name" value="ACP-like"/>
    <property type="match status" value="1"/>
</dbReference>
<evidence type="ECO:0000256" key="4">
    <source>
        <dbReference type="ARBA" id="ARBA00022450"/>
    </source>
</evidence>
<dbReference type="InterPro" id="IPR050272">
    <property type="entry name" value="Isochorismatase-like_hydrls"/>
</dbReference>
<dbReference type="SUPFAM" id="SSF52499">
    <property type="entry name" value="Isochorismatase-like hydrolases"/>
    <property type="match status" value="1"/>
</dbReference>
<accession>A0A223D388</accession>
<dbReference type="PIRSF" id="PIRSF001111">
    <property type="entry name" value="Isochorismatase"/>
    <property type="match status" value="1"/>
</dbReference>
<evidence type="ECO:0000256" key="1">
    <source>
        <dbReference type="ARBA" id="ARBA00004924"/>
    </source>
</evidence>
<dbReference type="PROSITE" id="PS50075">
    <property type="entry name" value="CARRIER"/>
    <property type="match status" value="1"/>
</dbReference>
<organism evidence="10 11">
    <name type="scientific">Tumebacillus algifaecis</name>
    <dbReference type="NCBI Taxonomy" id="1214604"/>
    <lineage>
        <taxon>Bacteria</taxon>
        <taxon>Bacillati</taxon>
        <taxon>Bacillota</taxon>
        <taxon>Bacilli</taxon>
        <taxon>Bacillales</taxon>
        <taxon>Alicyclobacillaceae</taxon>
        <taxon>Tumebacillus</taxon>
    </lineage>
</organism>
<proteinExistence type="inferred from homology"/>
<comment type="pathway">
    <text evidence="1">Siderophore biosynthesis.</text>
</comment>
<evidence type="ECO:0000256" key="8">
    <source>
        <dbReference type="PIRSR" id="PIRSR001111-50"/>
    </source>
</evidence>
<name>A0A223D388_9BACL</name>
<evidence type="ECO:0000313" key="11">
    <source>
        <dbReference type="Proteomes" id="UP000214688"/>
    </source>
</evidence>
<evidence type="ECO:0000256" key="3">
    <source>
        <dbReference type="ARBA" id="ARBA00012100"/>
    </source>
</evidence>
<protein>
    <recommendedName>
        <fullName evidence="3">isochorismatase</fullName>
        <ecNumber evidence="3">3.3.2.1</ecNumber>
    </recommendedName>
</protein>
<evidence type="ECO:0000313" key="10">
    <source>
        <dbReference type="EMBL" id="ASS75854.1"/>
    </source>
</evidence>
<comment type="catalytic activity">
    <reaction evidence="7">
        <text>isochorismate + H2O = (2S,3S)-2,3-dihydroxy-2,3-dihydrobenzoate + pyruvate</text>
        <dbReference type="Rhea" id="RHEA:11112"/>
        <dbReference type="ChEBI" id="CHEBI:15361"/>
        <dbReference type="ChEBI" id="CHEBI:15377"/>
        <dbReference type="ChEBI" id="CHEBI:29780"/>
        <dbReference type="ChEBI" id="CHEBI:58764"/>
        <dbReference type="EC" id="3.3.2.1"/>
    </reaction>
</comment>
<comment type="cofactor">
    <cofactor evidence="8">
        <name>pantetheine 4'-phosphate</name>
        <dbReference type="ChEBI" id="CHEBI:47942"/>
    </cofactor>
    <text evidence="8">Binds 1 phosphopantetheine covalently.</text>
</comment>
<evidence type="ECO:0000259" key="9">
    <source>
        <dbReference type="PROSITE" id="PS50075"/>
    </source>
</evidence>
<dbReference type="Gene3D" id="3.40.50.850">
    <property type="entry name" value="Isochorismatase-like"/>
    <property type="match status" value="1"/>
</dbReference>
<dbReference type="RefSeq" id="WP_094237093.1">
    <property type="nucleotide sequence ID" value="NZ_CP022657.1"/>
</dbReference>
<evidence type="ECO:0000256" key="2">
    <source>
        <dbReference type="ARBA" id="ARBA00006336"/>
    </source>
</evidence>
<dbReference type="InterPro" id="IPR016291">
    <property type="entry name" value="Isochorismatase"/>
</dbReference>
<dbReference type="Pfam" id="PF00857">
    <property type="entry name" value="Isochorismatase"/>
    <property type="match status" value="1"/>
</dbReference>
<dbReference type="Pfam" id="PF00550">
    <property type="entry name" value="PP-binding"/>
    <property type="match status" value="1"/>
</dbReference>
<dbReference type="InterPro" id="IPR036380">
    <property type="entry name" value="Isochorismatase-like_sf"/>
</dbReference>
<dbReference type="GO" id="GO:0008908">
    <property type="term" value="F:isochorismatase activity"/>
    <property type="evidence" value="ECO:0007669"/>
    <property type="project" value="UniProtKB-EC"/>
</dbReference>
<dbReference type="Proteomes" id="UP000214688">
    <property type="component" value="Chromosome"/>
</dbReference>
<keyword evidence="4 8" id="KW-0596">Phosphopantetheine</keyword>
<keyword evidence="6" id="KW-0378">Hydrolase</keyword>
<dbReference type="OrthoDB" id="257098at2"/>
<dbReference type="InterPro" id="IPR000868">
    <property type="entry name" value="Isochorismatase-like_dom"/>
</dbReference>
<dbReference type="EMBL" id="CP022657">
    <property type="protein sequence ID" value="ASS75854.1"/>
    <property type="molecule type" value="Genomic_DNA"/>
</dbReference>
<evidence type="ECO:0000256" key="7">
    <source>
        <dbReference type="ARBA" id="ARBA00048590"/>
    </source>
</evidence>
<reference evidence="10 11" key="1">
    <citation type="journal article" date="2015" name="Int. J. Syst. Evol. Microbiol.">
        <title>Tumebacillus algifaecis sp. nov., isolated from decomposing algal scum.</title>
        <authorList>
            <person name="Wu Y.F."/>
            <person name="Zhang B."/>
            <person name="Xing P."/>
            <person name="Wu Q.L."/>
            <person name="Liu S.J."/>
        </authorList>
    </citation>
    <scope>NUCLEOTIDE SEQUENCE [LARGE SCALE GENOMIC DNA]</scope>
    <source>
        <strain evidence="10 11">THMBR28</strain>
    </source>
</reference>
<feature type="domain" description="Carrier" evidence="9">
    <location>
        <begin position="230"/>
        <end position="304"/>
    </location>
</feature>
<sequence>MALPTILPYKMPTASDLPRNKVTWTPDPKRAVLLIHDMQQYFINAFTAGESPIVDLIANIQALKSHCVALGIPVIYTAQPGGQTTEQRGLQLDFWGPGLKDVPDQKQIVADLAPSENDLQLTKWRYSGFQKTNLREILHEQGRDQMIICGVYAHIGCLLTACDAFMQEVEAFYVADAVADFSLDHHKMALTYVAERCGVTMLTEDLMESLNQSNLLESGAPSATGKNDQLLTPALVREQVAELLQTSSADLGEDEDLINSRGLDSIRIMSLVERWRRSGVEVSFVELAEQPTLAKWYELLGAKA</sequence>
<evidence type="ECO:0000256" key="5">
    <source>
        <dbReference type="ARBA" id="ARBA00022553"/>
    </source>
</evidence>
<dbReference type="PRINTS" id="PR01398">
    <property type="entry name" value="ISCHRISMTASE"/>
</dbReference>
<dbReference type="KEGG" id="tab:CIG75_13305"/>
<dbReference type="AlphaFoldDB" id="A0A223D388"/>
<feature type="modified residue" description="O-(pantetheine 4'-phosphoryl)serine" evidence="8">
    <location>
        <position position="265"/>
    </location>
</feature>
<keyword evidence="11" id="KW-1185">Reference proteome</keyword>
<gene>
    <name evidence="10" type="ORF">CIG75_13305</name>
</gene>